<sequence>MTVAADRGRRGRVGGYGRVMSETDKPAGDPDTDTDTDDNIVDAEIVEESTELGPVSPGVPTTSLEPDYTEGGVPTFDYVRDKIEGRSTTAAGATELAGLGTDNTVADWDKKLEERNKAGADKLEEIRRQMRGE</sequence>
<dbReference type="AlphaFoldDB" id="A0A4R6S769"/>
<protein>
    <submittedName>
        <fullName evidence="2">Uncharacterized protein</fullName>
    </submittedName>
</protein>
<feature type="region of interest" description="Disordered" evidence="1">
    <location>
        <begin position="49"/>
        <end position="73"/>
    </location>
</feature>
<name>A0A4R6S769_LABRH</name>
<comment type="caution">
    <text evidence="2">The sequence shown here is derived from an EMBL/GenBank/DDBJ whole genome shotgun (WGS) entry which is preliminary data.</text>
</comment>
<keyword evidence="3" id="KW-1185">Reference proteome</keyword>
<dbReference type="EMBL" id="SNXZ01000005">
    <property type="protein sequence ID" value="TDP95194.1"/>
    <property type="molecule type" value="Genomic_DNA"/>
</dbReference>
<evidence type="ECO:0000313" key="3">
    <source>
        <dbReference type="Proteomes" id="UP000295444"/>
    </source>
</evidence>
<gene>
    <name evidence="2" type="ORF">EV186_105426</name>
</gene>
<dbReference type="Proteomes" id="UP000295444">
    <property type="component" value="Unassembled WGS sequence"/>
</dbReference>
<organism evidence="2 3">
    <name type="scientific">Labedaea rhizosphaerae</name>
    <dbReference type="NCBI Taxonomy" id="598644"/>
    <lineage>
        <taxon>Bacteria</taxon>
        <taxon>Bacillati</taxon>
        <taxon>Actinomycetota</taxon>
        <taxon>Actinomycetes</taxon>
        <taxon>Pseudonocardiales</taxon>
        <taxon>Pseudonocardiaceae</taxon>
        <taxon>Labedaea</taxon>
    </lineage>
</organism>
<feature type="region of interest" description="Disordered" evidence="1">
    <location>
        <begin position="1"/>
        <end position="37"/>
    </location>
</feature>
<accession>A0A4R6S769</accession>
<evidence type="ECO:0000313" key="2">
    <source>
        <dbReference type="EMBL" id="TDP95194.1"/>
    </source>
</evidence>
<evidence type="ECO:0000256" key="1">
    <source>
        <dbReference type="SAM" id="MobiDB-lite"/>
    </source>
</evidence>
<proteinExistence type="predicted"/>
<reference evidence="2 3" key="1">
    <citation type="submission" date="2019-03" db="EMBL/GenBank/DDBJ databases">
        <title>Genomic Encyclopedia of Type Strains, Phase IV (KMG-IV): sequencing the most valuable type-strain genomes for metagenomic binning, comparative biology and taxonomic classification.</title>
        <authorList>
            <person name="Goeker M."/>
        </authorList>
    </citation>
    <scope>NUCLEOTIDE SEQUENCE [LARGE SCALE GENOMIC DNA]</scope>
    <source>
        <strain evidence="2 3">DSM 45361</strain>
    </source>
</reference>